<organism evidence="1 4">
    <name type="scientific">Pseudidiomarina terrestris</name>
    <dbReference type="NCBI Taxonomy" id="2820060"/>
    <lineage>
        <taxon>Bacteria</taxon>
        <taxon>Pseudomonadati</taxon>
        <taxon>Pseudomonadota</taxon>
        <taxon>Gammaproteobacteria</taxon>
        <taxon>Alteromonadales</taxon>
        <taxon>Idiomarinaceae</taxon>
        <taxon>Pseudidiomarina</taxon>
    </lineage>
</organism>
<dbReference type="InterPro" id="IPR008878">
    <property type="entry name" value="Transposase_IS66_Orf2"/>
</dbReference>
<protein>
    <submittedName>
        <fullName evidence="1">IS66 family insertion sequence element accessory protein TnpB</fullName>
    </submittedName>
</protein>
<dbReference type="AlphaFoldDB" id="A0AAW7QZ44"/>
<reference evidence="3 4" key="1">
    <citation type="submission" date="2021-03" db="EMBL/GenBank/DDBJ databases">
        <title>Pseudidiomarina terrestris, a new bacterium isolated from saline soil.</title>
        <authorList>
            <person name="Galisteo C."/>
            <person name="De La Haba R."/>
            <person name="Sanchez-Porro C."/>
            <person name="Ventosa A."/>
        </authorList>
    </citation>
    <scope>NUCLEOTIDE SEQUENCE [LARGE SCALE GENOMIC DNA]</scope>
    <source>
        <strain evidence="1 4">1APP75-32.1</strain>
        <strain evidence="3">1APR75-15</strain>
        <strain evidence="2">1ASR75-15</strain>
    </source>
</reference>
<evidence type="ECO:0000313" key="3">
    <source>
        <dbReference type="Proteomes" id="UP001169491"/>
    </source>
</evidence>
<proteinExistence type="predicted"/>
<dbReference type="NCBIfam" id="NF033819">
    <property type="entry name" value="IS66_TnpB"/>
    <property type="match status" value="1"/>
</dbReference>
<dbReference type="Proteomes" id="UP001169491">
    <property type="component" value="Unassembled WGS sequence"/>
</dbReference>
<dbReference type="PANTHER" id="PTHR36455:SF1">
    <property type="entry name" value="BLR8292 PROTEIN"/>
    <property type="match status" value="1"/>
</dbReference>
<keyword evidence="3" id="KW-1185">Reference proteome</keyword>
<dbReference type="EMBL" id="JAGGJC010000001">
    <property type="protein sequence ID" value="MDN7128400.1"/>
    <property type="molecule type" value="Genomic_DNA"/>
</dbReference>
<dbReference type="RefSeq" id="WP_301774250.1">
    <property type="nucleotide sequence ID" value="NZ_JAGGJB010000002.1"/>
</dbReference>
<evidence type="ECO:0000313" key="1">
    <source>
        <dbReference type="EMBL" id="MDN7124143.1"/>
    </source>
</evidence>
<gene>
    <name evidence="1" type="primary">tnpB</name>
    <name evidence="1" type="ORF">J6I90_04560</name>
    <name evidence="2" type="ORF">J6I92_00725</name>
</gene>
<evidence type="ECO:0000313" key="2">
    <source>
        <dbReference type="EMBL" id="MDN7128400.1"/>
    </source>
</evidence>
<comment type="caution">
    <text evidence="1">The sequence shown here is derived from an EMBL/GenBank/DDBJ whole genome shotgun (WGS) entry which is preliminary data.</text>
</comment>
<accession>A0AAW7QZ44</accession>
<dbReference type="PANTHER" id="PTHR36455">
    <property type="match status" value="1"/>
</dbReference>
<dbReference type="Proteomes" id="UP001169492">
    <property type="component" value="Unassembled WGS sequence"/>
</dbReference>
<dbReference type="EMBL" id="JAGGJB010000002">
    <property type="protein sequence ID" value="MDN7124143.1"/>
    <property type="molecule type" value="Genomic_DNA"/>
</dbReference>
<name>A0AAW7QZ44_9GAMM</name>
<evidence type="ECO:0000313" key="4">
    <source>
        <dbReference type="Proteomes" id="UP001169492"/>
    </source>
</evidence>
<sequence length="118" mass="13903">MKMFVEPSAIYLYKQPVDFRKSINGLSAIVEAEMELPVFSGALFVFCNRQRDKVKALYWDKTGFCLWYKRLEKNKFKWPRKLNGSVLNLSPQQWQWLLEGLDITLMKGHQPLHFSSTT</sequence>
<dbReference type="Pfam" id="PF05717">
    <property type="entry name" value="TnpB_IS66"/>
    <property type="match status" value="1"/>
</dbReference>